<dbReference type="EMBL" id="AWFH01000034">
    <property type="protein sequence ID" value="KCZ59927.1"/>
    <property type="molecule type" value="Genomic_DNA"/>
</dbReference>
<comment type="caution">
    <text evidence="7">The sequence shown here is derived from an EMBL/GenBank/DDBJ whole genome shotgun (WGS) entry which is preliminary data.</text>
</comment>
<dbReference type="GO" id="GO:0008273">
    <property type="term" value="F:calcium, potassium:sodium antiporter activity"/>
    <property type="evidence" value="ECO:0007669"/>
    <property type="project" value="TreeGrafter"/>
</dbReference>
<name>A0A059E003_9PROT</name>
<feature type="transmembrane region" description="Helical" evidence="5">
    <location>
        <begin position="126"/>
        <end position="144"/>
    </location>
</feature>
<feature type="transmembrane region" description="Helical" evidence="5">
    <location>
        <begin position="268"/>
        <end position="288"/>
    </location>
</feature>
<reference evidence="7 8" key="1">
    <citation type="journal article" date="2014" name="Antonie Van Leeuwenhoek">
        <title>Hyphomonas beringensis sp. nov. and Hyphomonas chukchiensis sp. nov., isolated from surface seawater of the Bering Sea and Chukchi Sea.</title>
        <authorList>
            <person name="Li C."/>
            <person name="Lai Q."/>
            <person name="Li G."/>
            <person name="Dong C."/>
            <person name="Wang J."/>
            <person name="Liao Y."/>
            <person name="Shao Z."/>
        </authorList>
    </citation>
    <scope>NUCLEOTIDE SEQUENCE [LARGE SCALE GENOMIC DNA]</scope>
    <source>
        <strain evidence="7 8">22II1-22F38</strain>
    </source>
</reference>
<dbReference type="GO" id="GO:0005262">
    <property type="term" value="F:calcium channel activity"/>
    <property type="evidence" value="ECO:0007669"/>
    <property type="project" value="TreeGrafter"/>
</dbReference>
<dbReference type="Gene3D" id="6.10.280.80">
    <property type="entry name" value="NCX, peripheral helical region"/>
    <property type="match status" value="1"/>
</dbReference>
<dbReference type="Pfam" id="PF01699">
    <property type="entry name" value="Na_Ca_ex"/>
    <property type="match status" value="2"/>
</dbReference>
<dbReference type="InterPro" id="IPR044880">
    <property type="entry name" value="NCX_ion-bd_dom_sf"/>
</dbReference>
<evidence type="ECO:0000256" key="2">
    <source>
        <dbReference type="ARBA" id="ARBA00022692"/>
    </source>
</evidence>
<evidence type="ECO:0000256" key="5">
    <source>
        <dbReference type="SAM" id="Phobius"/>
    </source>
</evidence>
<organism evidence="7 8">
    <name type="scientific">Hyphomonas atlantica</name>
    <dbReference type="NCBI Taxonomy" id="1280948"/>
    <lineage>
        <taxon>Bacteria</taxon>
        <taxon>Pseudomonadati</taxon>
        <taxon>Pseudomonadota</taxon>
        <taxon>Alphaproteobacteria</taxon>
        <taxon>Hyphomonadales</taxon>
        <taxon>Hyphomonadaceae</taxon>
        <taxon>Hyphomonas</taxon>
    </lineage>
</organism>
<dbReference type="Proteomes" id="UP000024547">
    <property type="component" value="Unassembled WGS sequence"/>
</dbReference>
<feature type="transmembrane region" description="Helical" evidence="5">
    <location>
        <begin position="300"/>
        <end position="319"/>
    </location>
</feature>
<dbReference type="PANTHER" id="PTHR10846">
    <property type="entry name" value="SODIUM/POTASSIUM/CALCIUM EXCHANGER"/>
    <property type="match status" value="1"/>
</dbReference>
<feature type="transmembrane region" description="Helical" evidence="5">
    <location>
        <begin position="241"/>
        <end position="262"/>
    </location>
</feature>
<evidence type="ECO:0000256" key="1">
    <source>
        <dbReference type="ARBA" id="ARBA00004141"/>
    </source>
</evidence>
<dbReference type="RefSeq" id="WP_035553307.1">
    <property type="nucleotide sequence ID" value="NZ_AWFH01000034.1"/>
</dbReference>
<dbReference type="NCBIfam" id="TIGR00367">
    <property type="entry name" value="calcium/sodium antiporter"/>
    <property type="match status" value="1"/>
</dbReference>
<accession>A0A059E003</accession>
<keyword evidence="8" id="KW-1185">Reference proteome</keyword>
<gene>
    <name evidence="7" type="ORF">HY36_07280</name>
</gene>
<dbReference type="GO" id="GO:0006874">
    <property type="term" value="P:intracellular calcium ion homeostasis"/>
    <property type="evidence" value="ECO:0007669"/>
    <property type="project" value="TreeGrafter"/>
</dbReference>
<feature type="transmembrane region" description="Helical" evidence="5">
    <location>
        <begin position="104"/>
        <end position="120"/>
    </location>
</feature>
<dbReference type="InterPro" id="IPR004837">
    <property type="entry name" value="NaCa_Exmemb"/>
</dbReference>
<dbReference type="PANTHER" id="PTHR10846:SF8">
    <property type="entry name" value="INNER MEMBRANE PROTEIN YRBG"/>
    <property type="match status" value="1"/>
</dbReference>
<keyword evidence="3 5" id="KW-1133">Transmembrane helix</keyword>
<feature type="transmembrane region" description="Helical" evidence="5">
    <location>
        <begin position="207"/>
        <end position="229"/>
    </location>
</feature>
<protein>
    <recommendedName>
        <fullName evidence="6">Sodium/calcium exchanger membrane region domain-containing protein</fullName>
    </recommendedName>
</protein>
<evidence type="ECO:0000256" key="3">
    <source>
        <dbReference type="ARBA" id="ARBA00022989"/>
    </source>
</evidence>
<dbReference type="OrthoDB" id="9794225at2"/>
<dbReference type="AlphaFoldDB" id="A0A059E003"/>
<comment type="subcellular location">
    <subcellularLocation>
        <location evidence="1">Membrane</location>
        <topology evidence="1">Multi-pass membrane protein</topology>
    </subcellularLocation>
</comment>
<proteinExistence type="predicted"/>
<keyword evidence="2 5" id="KW-0812">Transmembrane</keyword>
<evidence type="ECO:0000259" key="6">
    <source>
        <dbReference type="Pfam" id="PF01699"/>
    </source>
</evidence>
<keyword evidence="4 5" id="KW-0472">Membrane</keyword>
<feature type="domain" description="Sodium/calcium exchanger membrane region" evidence="6">
    <location>
        <begin position="173"/>
        <end position="311"/>
    </location>
</feature>
<feature type="transmembrane region" description="Helical" evidence="5">
    <location>
        <begin position="77"/>
        <end position="95"/>
    </location>
</feature>
<evidence type="ECO:0000313" key="8">
    <source>
        <dbReference type="Proteomes" id="UP000024547"/>
    </source>
</evidence>
<dbReference type="InterPro" id="IPR004481">
    <property type="entry name" value="K/Na/Ca-exchanger"/>
</dbReference>
<dbReference type="PATRIC" id="fig|1280948.3.peg.2551"/>
<dbReference type="Gene3D" id="1.20.1420.30">
    <property type="entry name" value="NCX, central ion-binding region"/>
    <property type="match status" value="1"/>
</dbReference>
<sequence>MGIALLIIGGLLGLVFGGDLLVRGAVDLARRIGLSPLVIGLTLVGFGTSTPELVTSLQAAFVGSPGIAVGNVVGSNIANILLILGVAALLAPVVIDKAAFRRDGTVLVLSTLMCLGAALFGRFTPAIGAVFVLTLIAYLAFTLLQERQASASKPEVDVVGERQKQSGSVLKDLAFIAAGLVLTILGARFLVFGAIEVAQAFKVSGAVIGLTIVAVGTSLPELVTTIAAARRGQADIAFGNIVGSNIFNVLFILGATALVHPIAVPASIATFDIWVMTGVTALLLLVAVTRWRINRLEGGVLLGAYVAYSVWLGSVAGSLP</sequence>
<dbReference type="GO" id="GO:0005886">
    <property type="term" value="C:plasma membrane"/>
    <property type="evidence" value="ECO:0007669"/>
    <property type="project" value="TreeGrafter"/>
</dbReference>
<dbReference type="eggNOG" id="COG0530">
    <property type="taxonomic scope" value="Bacteria"/>
</dbReference>
<feature type="transmembrane region" description="Helical" evidence="5">
    <location>
        <begin position="173"/>
        <end position="195"/>
    </location>
</feature>
<evidence type="ECO:0000313" key="7">
    <source>
        <dbReference type="EMBL" id="KCZ59927.1"/>
    </source>
</evidence>
<evidence type="ECO:0000256" key="4">
    <source>
        <dbReference type="ARBA" id="ARBA00023136"/>
    </source>
</evidence>
<feature type="domain" description="Sodium/calcium exchanger membrane region" evidence="6">
    <location>
        <begin position="4"/>
        <end position="143"/>
    </location>
</feature>